<dbReference type="Pfam" id="PF13361">
    <property type="entry name" value="UvrD_C"/>
    <property type="match status" value="2"/>
</dbReference>
<dbReference type="PANTHER" id="PTHR11070:SF45">
    <property type="entry name" value="DNA 3'-5' HELICASE"/>
    <property type="match status" value="1"/>
</dbReference>
<dbReference type="Pfam" id="PF00580">
    <property type="entry name" value="UvrD-helicase"/>
    <property type="match status" value="1"/>
</dbReference>
<dbReference type="EC" id="5.6.2.4" evidence="7"/>
<feature type="compositionally biased region" description="Basic and acidic residues" evidence="10">
    <location>
        <begin position="190"/>
        <end position="211"/>
    </location>
</feature>
<evidence type="ECO:0000256" key="4">
    <source>
        <dbReference type="ARBA" id="ARBA00022840"/>
    </source>
</evidence>
<dbReference type="GO" id="GO:0016887">
    <property type="term" value="F:ATP hydrolysis activity"/>
    <property type="evidence" value="ECO:0007669"/>
    <property type="project" value="RHEA"/>
</dbReference>
<evidence type="ECO:0000313" key="13">
    <source>
        <dbReference type="Proteomes" id="UP000271003"/>
    </source>
</evidence>
<dbReference type="PROSITE" id="PS51198">
    <property type="entry name" value="UVRD_HELICASE_ATP_BIND"/>
    <property type="match status" value="1"/>
</dbReference>
<organism evidence="12 13">
    <name type="scientific">Sutterella megalosphaeroides</name>
    <dbReference type="NCBI Taxonomy" id="2494234"/>
    <lineage>
        <taxon>Bacteria</taxon>
        <taxon>Pseudomonadati</taxon>
        <taxon>Pseudomonadota</taxon>
        <taxon>Betaproteobacteria</taxon>
        <taxon>Burkholderiales</taxon>
        <taxon>Sutterellaceae</taxon>
        <taxon>Sutterella</taxon>
    </lineage>
</organism>
<dbReference type="InterPro" id="IPR014017">
    <property type="entry name" value="DNA_helicase_UvrD-like_C"/>
</dbReference>
<evidence type="ECO:0000256" key="5">
    <source>
        <dbReference type="ARBA" id="ARBA00023235"/>
    </source>
</evidence>
<dbReference type="InterPro" id="IPR027417">
    <property type="entry name" value="P-loop_NTPase"/>
</dbReference>
<keyword evidence="5" id="KW-0413">Isomerase</keyword>
<dbReference type="GO" id="GO:0005524">
    <property type="term" value="F:ATP binding"/>
    <property type="evidence" value="ECO:0007669"/>
    <property type="project" value="UniProtKB-UniRule"/>
</dbReference>
<dbReference type="InterPro" id="IPR014016">
    <property type="entry name" value="UvrD-like_ATP-bd"/>
</dbReference>
<dbReference type="EMBL" id="AP018786">
    <property type="protein sequence ID" value="BBF23307.1"/>
    <property type="molecule type" value="Genomic_DNA"/>
</dbReference>
<comment type="catalytic activity">
    <reaction evidence="8">
        <text>ATP + H2O = ADP + phosphate + H(+)</text>
        <dbReference type="Rhea" id="RHEA:13065"/>
        <dbReference type="ChEBI" id="CHEBI:15377"/>
        <dbReference type="ChEBI" id="CHEBI:15378"/>
        <dbReference type="ChEBI" id="CHEBI:30616"/>
        <dbReference type="ChEBI" id="CHEBI:43474"/>
        <dbReference type="ChEBI" id="CHEBI:456216"/>
        <dbReference type="EC" id="5.6.2.4"/>
    </reaction>
</comment>
<accession>A0A2Z6ICB5</accession>
<evidence type="ECO:0000313" key="12">
    <source>
        <dbReference type="EMBL" id="BBF23307.1"/>
    </source>
</evidence>
<keyword evidence="2 9" id="KW-0378">Hydrolase</keyword>
<feature type="binding site" evidence="9">
    <location>
        <begin position="366"/>
        <end position="373"/>
    </location>
    <ligand>
        <name>ATP</name>
        <dbReference type="ChEBI" id="CHEBI:30616"/>
    </ligand>
</feature>
<dbReference type="PANTHER" id="PTHR11070">
    <property type="entry name" value="UVRD / RECB / PCRA DNA HELICASE FAMILY MEMBER"/>
    <property type="match status" value="1"/>
</dbReference>
<feature type="region of interest" description="Disordered" evidence="10">
    <location>
        <begin position="1"/>
        <end position="57"/>
    </location>
</feature>
<feature type="region of interest" description="Disordered" evidence="10">
    <location>
        <begin position="179"/>
        <end position="226"/>
    </location>
</feature>
<feature type="domain" description="UvrD-like helicase ATP-binding" evidence="11">
    <location>
        <begin position="345"/>
        <end position="637"/>
    </location>
</feature>
<sequence length="821" mass="90829">MTTNDEETKTAEETTPETATEKAKAAPKRTRTTKAKTPKAGKTTKKAKEGDAPATPLKERHLVLSREVLTASARLTGKPKQIFSQFVMRFRRGVEYPRLTLPGASVYERIVLSPDLTVVLKVFGDLVVLLWAGDEASAANWADSHRCEVNPHTGDLQVYYANLPGAAASTVVPAPDASVPRVAPEAVEEPVEKVQHTDAETDGKASTDDGRAGSTSEAGESKASKETVPAPLFASLTDADLMELGLPDELLADLRSLTSAEEFEACRTHFPQPVFEALTWLLQGEARESVLEAYGEAARRTRRAEFARTAPDTPTGLDPSHFHVVASDEELRDILDRPLEEWRVFLHPSQREIVEKAWYGPVRVTGGAGTGKTVVALHRARHLVRLPDWKPKDKVLFTTFTKNLALDLAVQLKTLCSKIEANRIQVVNIDAWLATFVRQNGGGREVAYPGAPGSPYELCWEAALERRPASIDLPESFYRSEWEEVVLPNHCMSSRDYFQAPRAGRGQALSRAQRRDIWPVFEEMRAQLQLRDLMTVEDACDFAERVIREAHPSGLYRAVIADEIQDFKPDMLKLLRALALDVSKLETPIEGDLFLVGDPHQRIYVKPVAFSSCGIQIRGRSKKLRVNYRTTDEIRKTAESVYARGAVDDMEGGTAEKTGYASLRHGAAPEVFAADSFDAECDWIADRAKALAHDPKAPLDYSEMCVVLRTRSDVARYEEALRNRGIQVCSLKAESADDPELPGLRTATMHRVKGLEFKAVFVAGMNEGVFPLPAPKGADAPARRHHERLEKALFYVSASRASQRLFFSASGKPSRFLPKAK</sequence>
<evidence type="ECO:0000256" key="7">
    <source>
        <dbReference type="ARBA" id="ARBA00034808"/>
    </source>
</evidence>
<dbReference type="Proteomes" id="UP000271003">
    <property type="component" value="Chromosome"/>
</dbReference>
<evidence type="ECO:0000256" key="8">
    <source>
        <dbReference type="ARBA" id="ARBA00048988"/>
    </source>
</evidence>
<feature type="compositionally biased region" description="Basic and acidic residues" evidence="10">
    <location>
        <begin position="46"/>
        <end position="57"/>
    </location>
</feature>
<evidence type="ECO:0000256" key="6">
    <source>
        <dbReference type="ARBA" id="ARBA00034617"/>
    </source>
</evidence>
<dbReference type="InterPro" id="IPR000212">
    <property type="entry name" value="DNA_helicase_UvrD/REP"/>
</dbReference>
<evidence type="ECO:0000256" key="1">
    <source>
        <dbReference type="ARBA" id="ARBA00022741"/>
    </source>
</evidence>
<dbReference type="GO" id="GO:0043138">
    <property type="term" value="F:3'-5' DNA helicase activity"/>
    <property type="evidence" value="ECO:0007669"/>
    <property type="project" value="UniProtKB-EC"/>
</dbReference>
<evidence type="ECO:0000256" key="3">
    <source>
        <dbReference type="ARBA" id="ARBA00022806"/>
    </source>
</evidence>
<dbReference type="AlphaFoldDB" id="A0A2Z6ICB5"/>
<protein>
    <recommendedName>
        <fullName evidence="7">DNA 3'-5' helicase</fullName>
        <ecNumber evidence="7">5.6.2.4</ecNumber>
    </recommendedName>
</protein>
<feature type="compositionally biased region" description="Basic and acidic residues" evidence="10">
    <location>
        <begin position="1"/>
        <end position="12"/>
    </location>
</feature>
<feature type="compositionally biased region" description="Basic residues" evidence="10">
    <location>
        <begin position="25"/>
        <end position="45"/>
    </location>
</feature>
<dbReference type="GO" id="GO:0003677">
    <property type="term" value="F:DNA binding"/>
    <property type="evidence" value="ECO:0007669"/>
    <property type="project" value="InterPro"/>
</dbReference>
<dbReference type="OrthoDB" id="5441773at2"/>
<dbReference type="SUPFAM" id="SSF52540">
    <property type="entry name" value="P-loop containing nucleoside triphosphate hydrolases"/>
    <property type="match status" value="1"/>
</dbReference>
<comment type="catalytic activity">
    <reaction evidence="6">
        <text>Couples ATP hydrolysis with the unwinding of duplex DNA by translocating in the 3'-5' direction.</text>
        <dbReference type="EC" id="5.6.2.4"/>
    </reaction>
</comment>
<reference evidence="12 13" key="1">
    <citation type="journal article" date="2018" name="Int. J. Syst. Evol. Microbiol.">
        <title>Mesosutterella multiformis gen. nov., sp. nov., a member of the family Sutterellaceae and Sutterella megalosphaeroides sp. nov., isolated from human faeces.</title>
        <authorList>
            <person name="Sakamoto M."/>
            <person name="Ikeyama N."/>
            <person name="Kunihiro T."/>
            <person name="Iino T."/>
            <person name="Yuki M."/>
            <person name="Ohkuma M."/>
        </authorList>
    </citation>
    <scope>NUCLEOTIDE SEQUENCE [LARGE SCALE GENOMIC DNA]</scope>
    <source>
        <strain evidence="12 13">6FBBBH3</strain>
    </source>
</reference>
<keyword evidence="13" id="KW-1185">Reference proteome</keyword>
<evidence type="ECO:0000256" key="9">
    <source>
        <dbReference type="PROSITE-ProRule" id="PRU00560"/>
    </source>
</evidence>
<keyword evidence="4 9" id="KW-0067">ATP-binding</keyword>
<name>A0A2Z6ICB5_9BURK</name>
<dbReference type="Gene3D" id="3.40.50.300">
    <property type="entry name" value="P-loop containing nucleotide triphosphate hydrolases"/>
    <property type="match status" value="2"/>
</dbReference>
<keyword evidence="3 9" id="KW-0347">Helicase</keyword>
<dbReference type="KEGG" id="sutt:SUTMEG_11980"/>
<dbReference type="RefSeq" id="WP_120176932.1">
    <property type="nucleotide sequence ID" value="NZ_AP018786.1"/>
</dbReference>
<keyword evidence="1 9" id="KW-0547">Nucleotide-binding</keyword>
<evidence type="ECO:0000256" key="10">
    <source>
        <dbReference type="SAM" id="MobiDB-lite"/>
    </source>
</evidence>
<evidence type="ECO:0000256" key="2">
    <source>
        <dbReference type="ARBA" id="ARBA00022801"/>
    </source>
</evidence>
<evidence type="ECO:0000259" key="11">
    <source>
        <dbReference type="PROSITE" id="PS51198"/>
    </source>
</evidence>
<proteinExistence type="predicted"/>
<dbReference type="GO" id="GO:0000725">
    <property type="term" value="P:recombinational repair"/>
    <property type="evidence" value="ECO:0007669"/>
    <property type="project" value="TreeGrafter"/>
</dbReference>
<gene>
    <name evidence="12" type="ORF">SUTMEG_11980</name>
</gene>
<dbReference type="GO" id="GO:0005829">
    <property type="term" value="C:cytosol"/>
    <property type="evidence" value="ECO:0007669"/>
    <property type="project" value="TreeGrafter"/>
</dbReference>